<comment type="caution">
    <text evidence="2">The sequence shown here is derived from an EMBL/GenBank/DDBJ whole genome shotgun (WGS) entry which is preliminary data.</text>
</comment>
<sequence length="300" mass="32672">MPARLVIQQAPRIVHHPASRPGSNCHTHYSPNFQVQPSALTTQNLFGFAKYEHYQGEQRQRPRPRRGQRARTPLSNSRALRQLKADDAPQPDSAVPDEARSRESAPIQCITLPDSEADLGPPVTGVDLSTINDPAAAAAAFASSDSATAATTKPTLPGDVPPARFGVHQVPSSFVVGVPANHADRLMRDGYGGLEAITFVESLSDEDIRDLSETTDSRLSIRPELLLPRSADSTATVPEFRDFLGSLDASRKLASLLRHYPVEGLARKVLRMSTLLKRTLEQFGEAKRQLRSNGSQDDAV</sequence>
<proteinExistence type="predicted"/>
<feature type="compositionally biased region" description="Polar residues" evidence="1">
    <location>
        <begin position="21"/>
        <end position="32"/>
    </location>
</feature>
<protein>
    <submittedName>
        <fullName evidence="2">Uncharacterized protein</fullName>
    </submittedName>
</protein>
<feature type="region of interest" description="Disordered" evidence="1">
    <location>
        <begin position="54"/>
        <end position="105"/>
    </location>
</feature>
<organism evidence="2 3">
    <name type="scientific">Phytophthora fragariae</name>
    <dbReference type="NCBI Taxonomy" id="53985"/>
    <lineage>
        <taxon>Eukaryota</taxon>
        <taxon>Sar</taxon>
        <taxon>Stramenopiles</taxon>
        <taxon>Oomycota</taxon>
        <taxon>Peronosporomycetes</taxon>
        <taxon>Peronosporales</taxon>
        <taxon>Peronosporaceae</taxon>
        <taxon>Phytophthora</taxon>
    </lineage>
</organism>
<evidence type="ECO:0000256" key="1">
    <source>
        <dbReference type="SAM" id="MobiDB-lite"/>
    </source>
</evidence>
<dbReference type="AlphaFoldDB" id="A0A6A4DRB9"/>
<dbReference type="Proteomes" id="UP000437068">
    <property type="component" value="Unassembled WGS sequence"/>
</dbReference>
<reference evidence="2 3" key="1">
    <citation type="submission" date="2018-08" db="EMBL/GenBank/DDBJ databases">
        <title>Genomic investigation of the strawberry pathogen Phytophthora fragariae indicates pathogenicity is determined by transcriptional variation in three key races.</title>
        <authorList>
            <person name="Adams T.M."/>
            <person name="Armitage A.D."/>
            <person name="Sobczyk M.K."/>
            <person name="Bates H.J."/>
            <person name="Dunwell J.M."/>
            <person name="Nellist C.F."/>
            <person name="Harrison R.J."/>
        </authorList>
    </citation>
    <scope>NUCLEOTIDE SEQUENCE [LARGE SCALE GENOMIC DNA]</scope>
    <source>
        <strain evidence="2 3">A4</strain>
    </source>
</reference>
<accession>A0A6A4DRB9</accession>
<evidence type="ECO:0000313" key="2">
    <source>
        <dbReference type="EMBL" id="KAE9312918.1"/>
    </source>
</evidence>
<dbReference type="EMBL" id="QXGE01000422">
    <property type="protein sequence ID" value="KAE9312918.1"/>
    <property type="molecule type" value="Genomic_DNA"/>
</dbReference>
<gene>
    <name evidence="2" type="ORF">PF001_g8993</name>
</gene>
<feature type="region of interest" description="Disordered" evidence="1">
    <location>
        <begin position="1"/>
        <end position="32"/>
    </location>
</feature>
<evidence type="ECO:0000313" key="3">
    <source>
        <dbReference type="Proteomes" id="UP000437068"/>
    </source>
</evidence>
<name>A0A6A4DRB9_9STRA</name>